<protein>
    <submittedName>
        <fullName evidence="2">Uncharacterized protein</fullName>
    </submittedName>
</protein>
<dbReference type="eggNOG" id="COG2337">
    <property type="taxonomic scope" value="Bacteria"/>
</dbReference>
<evidence type="ECO:0000313" key="3">
    <source>
        <dbReference type="Proteomes" id="UP000003994"/>
    </source>
</evidence>
<dbReference type="Proteomes" id="UP000003994">
    <property type="component" value="Unassembled WGS sequence"/>
</dbReference>
<evidence type="ECO:0000256" key="1">
    <source>
        <dbReference type="SAM" id="MobiDB-lite"/>
    </source>
</evidence>
<feature type="region of interest" description="Disordered" evidence="1">
    <location>
        <begin position="1"/>
        <end position="22"/>
    </location>
</feature>
<organism evidence="2 3">
    <name type="scientific">Schaalia turicensis ACS-279-V-Col4</name>
    <dbReference type="NCBI Taxonomy" id="883077"/>
    <lineage>
        <taxon>Bacteria</taxon>
        <taxon>Bacillati</taxon>
        <taxon>Actinomycetota</taxon>
        <taxon>Actinomycetes</taxon>
        <taxon>Actinomycetales</taxon>
        <taxon>Actinomycetaceae</taxon>
        <taxon>Schaalia</taxon>
    </lineage>
</organism>
<dbReference type="HOGENOM" id="CLU_2614065_0_0_11"/>
<name>K0ZG19_9ACTO</name>
<comment type="caution">
    <text evidence="2">The sequence shown here is derived from an EMBL/GenBank/DDBJ whole genome shotgun (WGS) entry which is preliminary data.</text>
</comment>
<gene>
    <name evidence="2" type="ORF">HMPREF9241_01085</name>
</gene>
<dbReference type="AlphaFoldDB" id="K0ZG19"/>
<proteinExistence type="predicted"/>
<reference evidence="2 3" key="1">
    <citation type="submission" date="2012-07" db="EMBL/GenBank/DDBJ databases">
        <title>The Genome Sequence of Actinomyces turicensis ACS-279-V-COL4.</title>
        <authorList>
            <consortium name="The Broad Institute Genome Sequencing Platform"/>
            <person name="Earl A."/>
            <person name="Ward D."/>
            <person name="Feldgarden M."/>
            <person name="Gevers D."/>
            <person name="Saerens B."/>
            <person name="Vaneechoutte M."/>
            <person name="Walker B."/>
            <person name="Young S.K."/>
            <person name="Zeng Q."/>
            <person name="Gargeya S."/>
            <person name="Fitzgerald M."/>
            <person name="Haas B."/>
            <person name="Abouelleil A."/>
            <person name="Alvarado L."/>
            <person name="Arachchi H.M."/>
            <person name="Berlin A."/>
            <person name="Chapman S.B."/>
            <person name="Goldberg J."/>
            <person name="Griggs A."/>
            <person name="Gujja S."/>
            <person name="Hansen M."/>
            <person name="Howarth C."/>
            <person name="Imamovic A."/>
            <person name="Larimer J."/>
            <person name="McCowen C."/>
            <person name="Montmayeur A."/>
            <person name="Murphy C."/>
            <person name="Neiman D."/>
            <person name="Pearson M."/>
            <person name="Priest M."/>
            <person name="Roberts A."/>
            <person name="Saif S."/>
            <person name="Shea T."/>
            <person name="Sisk P."/>
            <person name="Sykes S."/>
            <person name="Wortman J."/>
            <person name="Nusbaum C."/>
            <person name="Birren B."/>
        </authorList>
    </citation>
    <scope>NUCLEOTIDE SEQUENCE [LARGE SCALE GENOMIC DNA]</scope>
    <source>
        <strain evidence="2 3">ACS-279-V-Col4</strain>
    </source>
</reference>
<dbReference type="STRING" id="883077.HMPREF9241_01085"/>
<sequence>MSHLTAENSKEGPHAAQEAPNGRYWLDIGSGAWDTSGRPSEVRLDRALVVSPSAIRREGATVPRDTWEMMLQALKKHP</sequence>
<keyword evidence="3" id="KW-1185">Reference proteome</keyword>
<dbReference type="PATRIC" id="fig|883077.3.peg.1091"/>
<dbReference type="EMBL" id="AGWQ01000006">
    <property type="protein sequence ID" value="EJZ86460.1"/>
    <property type="molecule type" value="Genomic_DNA"/>
</dbReference>
<evidence type="ECO:0000313" key="2">
    <source>
        <dbReference type="EMBL" id="EJZ86460.1"/>
    </source>
</evidence>
<accession>K0ZG19</accession>